<protein>
    <recommendedName>
        <fullName evidence="5">G protein-coupled receptor</fullName>
    </recommendedName>
</protein>
<keyword evidence="4" id="KW-1185">Reference proteome</keyword>
<proteinExistence type="predicted"/>
<feature type="compositionally biased region" description="Polar residues" evidence="1">
    <location>
        <begin position="81"/>
        <end position="92"/>
    </location>
</feature>
<gene>
    <name evidence="3" type="ORF">PFISCL1PPCAC_1671</name>
</gene>
<evidence type="ECO:0000313" key="3">
    <source>
        <dbReference type="EMBL" id="GMT10374.1"/>
    </source>
</evidence>
<evidence type="ECO:0008006" key="5">
    <source>
        <dbReference type="Google" id="ProtNLM"/>
    </source>
</evidence>
<reference evidence="3" key="1">
    <citation type="submission" date="2023-10" db="EMBL/GenBank/DDBJ databases">
        <title>Genome assembly of Pristionchus species.</title>
        <authorList>
            <person name="Yoshida K."/>
            <person name="Sommer R.J."/>
        </authorList>
    </citation>
    <scope>NUCLEOTIDE SEQUENCE</scope>
    <source>
        <strain evidence="3">RS5133</strain>
    </source>
</reference>
<keyword evidence="2" id="KW-1133">Transmembrane helix</keyword>
<feature type="region of interest" description="Disordered" evidence="1">
    <location>
        <begin position="81"/>
        <end position="100"/>
    </location>
</feature>
<evidence type="ECO:0000256" key="1">
    <source>
        <dbReference type="SAM" id="MobiDB-lite"/>
    </source>
</evidence>
<organism evidence="3 4">
    <name type="scientific">Pristionchus fissidentatus</name>
    <dbReference type="NCBI Taxonomy" id="1538716"/>
    <lineage>
        <taxon>Eukaryota</taxon>
        <taxon>Metazoa</taxon>
        <taxon>Ecdysozoa</taxon>
        <taxon>Nematoda</taxon>
        <taxon>Chromadorea</taxon>
        <taxon>Rhabditida</taxon>
        <taxon>Rhabditina</taxon>
        <taxon>Diplogasteromorpha</taxon>
        <taxon>Diplogasteroidea</taxon>
        <taxon>Neodiplogasteridae</taxon>
        <taxon>Pristionchus</taxon>
    </lineage>
</organism>
<evidence type="ECO:0000313" key="4">
    <source>
        <dbReference type="Proteomes" id="UP001432322"/>
    </source>
</evidence>
<feature type="transmembrane region" description="Helical" evidence="2">
    <location>
        <begin position="7"/>
        <end position="27"/>
    </location>
</feature>
<dbReference type="AlphaFoldDB" id="A0AAV5UXC0"/>
<name>A0AAV5UXC0_9BILA</name>
<feature type="non-terminal residue" evidence="3">
    <location>
        <position position="1"/>
    </location>
</feature>
<feature type="non-terminal residue" evidence="3">
    <location>
        <position position="100"/>
    </location>
</feature>
<keyword evidence="2" id="KW-0812">Transmembrane</keyword>
<comment type="caution">
    <text evidence="3">The sequence shown here is derived from an EMBL/GenBank/DDBJ whole genome shotgun (WGS) entry which is preliminary data.</text>
</comment>
<keyword evidence="2" id="KW-0472">Membrane</keyword>
<accession>A0AAV5UXC0</accession>
<evidence type="ECO:0000256" key="2">
    <source>
        <dbReference type="SAM" id="Phobius"/>
    </source>
</evidence>
<dbReference type="Proteomes" id="UP001432322">
    <property type="component" value="Unassembled WGS sequence"/>
</dbReference>
<sequence>QMLLRVVFPTVLFNGPAFFFFFVYLLIPLGCGFDFLKHLSIALFDLWIGVYALSLVSLMRLEPIFKGTFERLRLFGRFSSQNVTPLGSTNVRNHSRDEGD</sequence>
<dbReference type="EMBL" id="BTSY01000001">
    <property type="protein sequence ID" value="GMT10374.1"/>
    <property type="molecule type" value="Genomic_DNA"/>
</dbReference>
<feature type="transmembrane region" description="Helical" evidence="2">
    <location>
        <begin position="39"/>
        <end position="61"/>
    </location>
</feature>